<feature type="region of interest" description="Disordered" evidence="1">
    <location>
        <begin position="1"/>
        <end position="30"/>
    </location>
</feature>
<comment type="caution">
    <text evidence="2">The sequence shown here is derived from an EMBL/GenBank/DDBJ whole genome shotgun (WGS) entry which is preliminary data.</text>
</comment>
<dbReference type="Gene3D" id="3.60.10.10">
    <property type="entry name" value="Endonuclease/exonuclease/phosphatase"/>
    <property type="match status" value="1"/>
</dbReference>
<evidence type="ECO:0000256" key="1">
    <source>
        <dbReference type="SAM" id="MobiDB-lite"/>
    </source>
</evidence>
<dbReference type="AlphaFoldDB" id="A0A8X6RFG7"/>
<evidence type="ECO:0000313" key="2">
    <source>
        <dbReference type="EMBL" id="GFX94028.1"/>
    </source>
</evidence>
<evidence type="ECO:0000313" key="3">
    <source>
        <dbReference type="Proteomes" id="UP000887159"/>
    </source>
</evidence>
<gene>
    <name evidence="2" type="ORF">TNCV_3413901</name>
</gene>
<feature type="region of interest" description="Disordered" evidence="1">
    <location>
        <begin position="66"/>
        <end position="102"/>
    </location>
</feature>
<sequence length="253" mass="27751">MEQGLTNMDLSIAPLSRQPNGQRKPHPASSVNYRKLACIYKEKENTITPPQRLSTHRRRLALRHPMAGIPTTPSQPETIGHAPTATNRDGGTPSLPTTQNTTLNTTQCPAMLKCTDDYKVKALNTQPCALSVVNYPVAAQVDPDEMYGLIEASLNLNDPDCITVGERVYGGTLILIKNSIKHYCVPTPLQAIEATIDILATPDHNPSVSVYIPPKSDECFFTNSLKNVLQISSNCVVFGDFNSTLNAWNCKFK</sequence>
<accession>A0A8X6RFG7</accession>
<protein>
    <recommendedName>
        <fullName evidence="4">Endonuclease/exonuclease/phosphatase domain-containing protein</fullName>
    </recommendedName>
</protein>
<dbReference type="Proteomes" id="UP000887159">
    <property type="component" value="Unassembled WGS sequence"/>
</dbReference>
<dbReference type="InterPro" id="IPR036691">
    <property type="entry name" value="Endo/exonu/phosph_ase_sf"/>
</dbReference>
<organism evidence="2 3">
    <name type="scientific">Trichonephila clavipes</name>
    <name type="common">Golden silk orbweaver</name>
    <name type="synonym">Nephila clavipes</name>
    <dbReference type="NCBI Taxonomy" id="2585209"/>
    <lineage>
        <taxon>Eukaryota</taxon>
        <taxon>Metazoa</taxon>
        <taxon>Ecdysozoa</taxon>
        <taxon>Arthropoda</taxon>
        <taxon>Chelicerata</taxon>
        <taxon>Arachnida</taxon>
        <taxon>Araneae</taxon>
        <taxon>Araneomorphae</taxon>
        <taxon>Entelegynae</taxon>
        <taxon>Araneoidea</taxon>
        <taxon>Nephilidae</taxon>
        <taxon>Trichonephila</taxon>
    </lineage>
</organism>
<name>A0A8X6RFG7_TRICX</name>
<evidence type="ECO:0008006" key="4">
    <source>
        <dbReference type="Google" id="ProtNLM"/>
    </source>
</evidence>
<proteinExistence type="predicted"/>
<dbReference type="EMBL" id="BMAU01021176">
    <property type="protein sequence ID" value="GFX94028.1"/>
    <property type="molecule type" value="Genomic_DNA"/>
</dbReference>
<keyword evidence="3" id="KW-1185">Reference proteome</keyword>
<feature type="compositionally biased region" description="Low complexity" evidence="1">
    <location>
        <begin position="92"/>
        <end position="102"/>
    </location>
</feature>
<dbReference type="SUPFAM" id="SSF56219">
    <property type="entry name" value="DNase I-like"/>
    <property type="match status" value="1"/>
</dbReference>
<reference evidence="2" key="1">
    <citation type="submission" date="2020-08" db="EMBL/GenBank/DDBJ databases">
        <title>Multicomponent nature underlies the extraordinary mechanical properties of spider dragline silk.</title>
        <authorList>
            <person name="Kono N."/>
            <person name="Nakamura H."/>
            <person name="Mori M."/>
            <person name="Yoshida Y."/>
            <person name="Ohtoshi R."/>
            <person name="Malay A.D."/>
            <person name="Moran D.A.P."/>
            <person name="Tomita M."/>
            <person name="Numata K."/>
            <person name="Arakawa K."/>
        </authorList>
    </citation>
    <scope>NUCLEOTIDE SEQUENCE</scope>
</reference>